<feature type="domain" description="JmjC" evidence="2">
    <location>
        <begin position="1"/>
        <end position="299"/>
    </location>
</feature>
<dbReference type="InterPro" id="IPR041667">
    <property type="entry name" value="Cupin_8"/>
</dbReference>
<dbReference type="PROSITE" id="PS51184">
    <property type="entry name" value="JMJC"/>
    <property type="match status" value="1"/>
</dbReference>
<dbReference type="PANTHER" id="PTHR12461">
    <property type="entry name" value="HYPOXIA-INDUCIBLE FACTOR 1 ALPHA INHIBITOR-RELATED"/>
    <property type="match status" value="1"/>
</dbReference>
<dbReference type="InterPro" id="IPR014710">
    <property type="entry name" value="RmlC-like_jellyroll"/>
</dbReference>
<proteinExistence type="predicted"/>
<evidence type="ECO:0000313" key="3">
    <source>
        <dbReference type="EMBL" id="CAD9255195.1"/>
    </source>
</evidence>
<dbReference type="SUPFAM" id="SSF51197">
    <property type="entry name" value="Clavaminate synthase-like"/>
    <property type="match status" value="1"/>
</dbReference>
<dbReference type="Pfam" id="PF13621">
    <property type="entry name" value="Cupin_8"/>
    <property type="match status" value="1"/>
</dbReference>
<evidence type="ECO:0000256" key="1">
    <source>
        <dbReference type="SAM" id="MobiDB-lite"/>
    </source>
</evidence>
<protein>
    <recommendedName>
        <fullName evidence="2">JmjC domain-containing protein</fullName>
    </recommendedName>
</protein>
<evidence type="ECO:0000259" key="2">
    <source>
        <dbReference type="PROSITE" id="PS51184"/>
    </source>
</evidence>
<reference evidence="3" key="1">
    <citation type="submission" date="2021-01" db="EMBL/GenBank/DDBJ databases">
        <authorList>
            <person name="Corre E."/>
            <person name="Pelletier E."/>
            <person name="Niang G."/>
            <person name="Scheremetjew M."/>
            <person name="Finn R."/>
            <person name="Kale V."/>
            <person name="Holt S."/>
            <person name="Cochrane G."/>
            <person name="Meng A."/>
            <person name="Brown T."/>
            <person name="Cohen L."/>
        </authorList>
    </citation>
    <scope>NUCLEOTIDE SEQUENCE</scope>
    <source>
        <strain evidence="3">CCMP2877</strain>
    </source>
</reference>
<accession>A0A7S1XRY0</accession>
<feature type="region of interest" description="Disordered" evidence="1">
    <location>
        <begin position="142"/>
        <end position="220"/>
    </location>
</feature>
<organism evidence="3">
    <name type="scientific">Phaeomonas parva</name>
    <dbReference type="NCBI Taxonomy" id="124430"/>
    <lineage>
        <taxon>Eukaryota</taxon>
        <taxon>Sar</taxon>
        <taxon>Stramenopiles</taxon>
        <taxon>Ochrophyta</taxon>
        <taxon>Pinguiophyceae</taxon>
        <taxon>Pinguiochrysidales</taxon>
        <taxon>Pinguiochrysidaceae</taxon>
        <taxon>Phaeomonas</taxon>
    </lineage>
</organism>
<sequence>MGAPLVGALEEDFPLRPELAPVLIPANINLWMGRSRDGASSGLHHDYHDNLYLLLRGRKCFDLFSPKHAEALYPRGDLVRVHKNGRINYAGKETFADGHDEASEKAVAAFKQLKAAEMDAEDEDEDKLDAALEAVLDAEMAGQDDEDFDDDFDDEEDDCEPSFGDGDEGTDDPRALGAALDFSERSAGEAALGKPKAEGANGGRGAAEEQEKTPPDNFSRIDLSQPREAILRGFPRFHEAKQLECEFQEGSMLYLPAGWFHNVTSFSGEDKSGVHMALNYWFHPPDGTGLAKPYSTDFWQEAFAERFGPDGPGL</sequence>
<dbReference type="InterPro" id="IPR003347">
    <property type="entry name" value="JmjC_dom"/>
</dbReference>
<dbReference type="PANTHER" id="PTHR12461:SF100">
    <property type="entry name" value="JMJC DOMAIN-CONTAINING PROTEIN 4"/>
    <property type="match status" value="1"/>
</dbReference>
<dbReference type="AlphaFoldDB" id="A0A7S1XRY0"/>
<name>A0A7S1XRY0_9STRA</name>
<gene>
    <name evidence="3" type="ORF">PPAR1163_LOCUS13564</name>
</gene>
<dbReference type="Gene3D" id="2.60.120.10">
    <property type="entry name" value="Jelly Rolls"/>
    <property type="match status" value="2"/>
</dbReference>
<dbReference type="EMBL" id="HBGJ01020958">
    <property type="protein sequence ID" value="CAD9255195.1"/>
    <property type="molecule type" value="Transcribed_RNA"/>
</dbReference>
<feature type="compositionally biased region" description="Acidic residues" evidence="1">
    <location>
        <begin position="142"/>
        <end position="170"/>
    </location>
</feature>